<feature type="compositionally biased region" description="Acidic residues" evidence="1">
    <location>
        <begin position="15"/>
        <end position="24"/>
    </location>
</feature>
<sequence length="503" mass="56212">MGSLTSILHHKDENNSEWESEGEESGSFEVAKSAFIPPLLPVPADISSAGDKLCETCTALELTARRFVILPGDPDNEQNVPDGPEIPLGFVKDIQNKTSCPFCRLVLVSLGGSKVLVIEGDGEPTSVVPSWNTDGPRMDPHQPWNRTPQIRVLRPHCNLGNGGFVRLVRLNFFPEITLLANDSPIPSQTFFARPIQQDKIDFGMVRNWLNLCETWHGDDCNEVEMLDTITHPADEIPEFRVIDVVDNCLVYGESSCTYAALSYVWDPGALKLPEFYDQIPCTIRDAMQATREIGLRYLWVDTTGDSANVGLLGVRSGTRNYRQPVEELTSGFRLAFKPRIADYLADAVYETRGWTFQEKLFSRRSLQFIGGGVVFQCRRGNEWREDVVFGNETGIIGDLGVPDEDNDIGNSEGLIQSYSGLSFTFDSGIYFAFAGIAKHISRGLKSDLCHGIPKAYFDWFLLSTNLEHQTRRKRAPNQRHEQDPARTAKPNLDNLVSAYSARL</sequence>
<dbReference type="OrthoDB" id="2958217at2759"/>
<feature type="domain" description="Heterokaryon incompatibility" evidence="2">
    <location>
        <begin position="258"/>
        <end position="302"/>
    </location>
</feature>
<evidence type="ECO:0000313" key="4">
    <source>
        <dbReference type="Proteomes" id="UP000184330"/>
    </source>
</evidence>
<evidence type="ECO:0000259" key="2">
    <source>
        <dbReference type="Pfam" id="PF06985"/>
    </source>
</evidence>
<dbReference type="AlphaFoldDB" id="A0A1L7XU35"/>
<dbReference type="PANTHER" id="PTHR33112:SF1">
    <property type="entry name" value="HETEROKARYON INCOMPATIBILITY DOMAIN-CONTAINING PROTEIN"/>
    <property type="match status" value="1"/>
</dbReference>
<evidence type="ECO:0000313" key="3">
    <source>
        <dbReference type="EMBL" id="CZR68528.1"/>
    </source>
</evidence>
<dbReference type="STRING" id="576137.A0A1L7XU35"/>
<protein>
    <recommendedName>
        <fullName evidence="2">Heterokaryon incompatibility domain-containing protein</fullName>
    </recommendedName>
</protein>
<dbReference type="InterPro" id="IPR010730">
    <property type="entry name" value="HET"/>
</dbReference>
<proteinExistence type="predicted"/>
<dbReference type="Proteomes" id="UP000184330">
    <property type="component" value="Unassembled WGS sequence"/>
</dbReference>
<feature type="region of interest" description="Disordered" evidence="1">
    <location>
        <begin position="1"/>
        <end position="24"/>
    </location>
</feature>
<organism evidence="3 4">
    <name type="scientific">Phialocephala subalpina</name>
    <dbReference type="NCBI Taxonomy" id="576137"/>
    <lineage>
        <taxon>Eukaryota</taxon>
        <taxon>Fungi</taxon>
        <taxon>Dikarya</taxon>
        <taxon>Ascomycota</taxon>
        <taxon>Pezizomycotina</taxon>
        <taxon>Leotiomycetes</taxon>
        <taxon>Helotiales</taxon>
        <taxon>Mollisiaceae</taxon>
        <taxon>Phialocephala</taxon>
        <taxon>Phialocephala fortinii species complex</taxon>
    </lineage>
</organism>
<dbReference type="Pfam" id="PF06985">
    <property type="entry name" value="HET"/>
    <property type="match status" value="1"/>
</dbReference>
<name>A0A1L7XU35_9HELO</name>
<reference evidence="3 4" key="1">
    <citation type="submission" date="2016-03" db="EMBL/GenBank/DDBJ databases">
        <authorList>
            <person name="Ploux O."/>
        </authorList>
    </citation>
    <scope>NUCLEOTIDE SEQUENCE [LARGE SCALE GENOMIC DNA]</scope>
    <source>
        <strain evidence="3 4">UAMH 11012</strain>
    </source>
</reference>
<gene>
    <name evidence="3" type="ORF">PAC_18427</name>
</gene>
<dbReference type="PANTHER" id="PTHR33112">
    <property type="entry name" value="DOMAIN PROTEIN, PUTATIVE-RELATED"/>
    <property type="match status" value="1"/>
</dbReference>
<feature type="region of interest" description="Disordered" evidence="1">
    <location>
        <begin position="470"/>
        <end position="489"/>
    </location>
</feature>
<keyword evidence="4" id="KW-1185">Reference proteome</keyword>
<accession>A0A1L7XU35</accession>
<dbReference type="EMBL" id="FJOG01000056">
    <property type="protein sequence ID" value="CZR68528.1"/>
    <property type="molecule type" value="Genomic_DNA"/>
</dbReference>
<evidence type="ECO:0000256" key="1">
    <source>
        <dbReference type="SAM" id="MobiDB-lite"/>
    </source>
</evidence>